<evidence type="ECO:0000313" key="4">
    <source>
        <dbReference type="Proteomes" id="UP001472866"/>
    </source>
</evidence>
<protein>
    <submittedName>
        <fullName evidence="3">Arrestin_C domain-containing protein</fullName>
    </submittedName>
</protein>
<dbReference type="AlphaFoldDB" id="A0AAX4P568"/>
<name>A0AAX4P568_9CHLO</name>
<accession>A0AAX4P568</accession>
<dbReference type="GO" id="GO:0005737">
    <property type="term" value="C:cytoplasm"/>
    <property type="evidence" value="ECO:0007669"/>
    <property type="project" value="TreeGrafter"/>
</dbReference>
<feature type="domain" description="Arrestin C-terminal-like" evidence="2">
    <location>
        <begin position="208"/>
        <end position="336"/>
    </location>
</feature>
<dbReference type="InterPro" id="IPR014752">
    <property type="entry name" value="Arrestin-like_C"/>
</dbReference>
<evidence type="ECO:0000256" key="1">
    <source>
        <dbReference type="SAM" id="MobiDB-lite"/>
    </source>
</evidence>
<dbReference type="PANTHER" id="PTHR11188">
    <property type="entry name" value="ARRESTIN DOMAIN CONTAINING PROTEIN"/>
    <property type="match status" value="1"/>
</dbReference>
<dbReference type="Proteomes" id="UP001472866">
    <property type="component" value="Chromosome 03"/>
</dbReference>
<dbReference type="Gene3D" id="2.60.40.640">
    <property type="match status" value="2"/>
</dbReference>
<dbReference type="GO" id="GO:0015031">
    <property type="term" value="P:protein transport"/>
    <property type="evidence" value="ECO:0007669"/>
    <property type="project" value="TreeGrafter"/>
</dbReference>
<dbReference type="InterPro" id="IPR050357">
    <property type="entry name" value="Arrestin_domain-protein"/>
</dbReference>
<proteinExistence type="predicted"/>
<feature type="region of interest" description="Disordered" evidence="1">
    <location>
        <begin position="357"/>
        <end position="405"/>
    </location>
</feature>
<sequence>MGSGESKSGIDVGVFGDLDISSGFVLAGSELRGRAYVRWNPGSRVDPRTTYRVCVSVIGEEAATVEYRRDDEFYDDEWNEGPSTRRTRQITDYANATTRFLSQVLVLRDLGPRDGKVDLVFPFSFTLPPRLPTSMEHSQGRSGCSISYYALVQIIDLSSNAGGLSAGNKEHRMNFSVYNPPPPPERHFPVSIQPTTEPVNLCCCFGEGTVTIGASLPSGLAAVGSVVFEVGFWVVNESDVDIETVEMKLVQRIQFSADSHTKNEERVVGRTRVPVDPALLKKNTRSEAKLISSGSPRQQISHVEVPFATFESYVGSIVSVTHRIELVFHTGTFISNPTLRSDNIFFYRLPPSQPSAGWGGPSQAIGLGPGFAQQASAPPIPPGWNPQLEPVSSFDGSLEVKRSAR</sequence>
<evidence type="ECO:0000313" key="3">
    <source>
        <dbReference type="EMBL" id="WZN60785.1"/>
    </source>
</evidence>
<dbReference type="Pfam" id="PF02752">
    <property type="entry name" value="Arrestin_C"/>
    <property type="match status" value="1"/>
</dbReference>
<organism evidence="3 4">
    <name type="scientific">Chloropicon roscoffensis</name>
    <dbReference type="NCBI Taxonomy" id="1461544"/>
    <lineage>
        <taxon>Eukaryota</taxon>
        <taxon>Viridiplantae</taxon>
        <taxon>Chlorophyta</taxon>
        <taxon>Chloropicophyceae</taxon>
        <taxon>Chloropicales</taxon>
        <taxon>Chloropicaceae</taxon>
        <taxon>Chloropicon</taxon>
    </lineage>
</organism>
<gene>
    <name evidence="3" type="ORF">HKI87_03g23190</name>
</gene>
<dbReference type="InterPro" id="IPR011022">
    <property type="entry name" value="Arrestin_C-like"/>
</dbReference>
<dbReference type="InterPro" id="IPR014756">
    <property type="entry name" value="Ig_E-set"/>
</dbReference>
<reference evidence="3 4" key="1">
    <citation type="submission" date="2024-03" db="EMBL/GenBank/DDBJ databases">
        <title>Complete genome sequence of the green alga Chloropicon roscoffensis RCC1871.</title>
        <authorList>
            <person name="Lemieux C."/>
            <person name="Pombert J.-F."/>
            <person name="Otis C."/>
            <person name="Turmel M."/>
        </authorList>
    </citation>
    <scope>NUCLEOTIDE SEQUENCE [LARGE SCALE GENOMIC DNA]</scope>
    <source>
        <strain evidence="3 4">RCC1871</strain>
    </source>
</reference>
<evidence type="ECO:0000259" key="2">
    <source>
        <dbReference type="Pfam" id="PF02752"/>
    </source>
</evidence>
<dbReference type="PANTHER" id="PTHR11188:SF17">
    <property type="entry name" value="FI21816P1"/>
    <property type="match status" value="1"/>
</dbReference>
<keyword evidence="4" id="KW-1185">Reference proteome</keyword>
<dbReference type="SUPFAM" id="SSF81296">
    <property type="entry name" value="E set domains"/>
    <property type="match status" value="1"/>
</dbReference>
<dbReference type="EMBL" id="CP151503">
    <property type="protein sequence ID" value="WZN60785.1"/>
    <property type="molecule type" value="Genomic_DNA"/>
</dbReference>